<dbReference type="Pfam" id="PF18578">
    <property type="entry name" value="Raf1_N"/>
    <property type="match status" value="1"/>
</dbReference>
<evidence type="ECO:0000256" key="2">
    <source>
        <dbReference type="SAM" id="MobiDB-lite"/>
    </source>
</evidence>
<sequence length="467" mass="51293">MLSLSSPKTLSLSATSSTLFSTTKHLLPPLRLPNKHPSPTITASSNSPPPSRLIIPNSSSYSKSSSSNSNSYSSPTPQPQNLYQPYRPPANPLPEKYKNLDTLSIVEVLANRLGLWYEYAPLISSLFRDGFTPPSIEELTGITGVDQNRLVVAAQVRESIAEDTLIEPETLAYFDSGGSEILYELRLLSTWQRAATANYIVRNKLDGDKAREIARSIKEFPARQDEPCIVNFDYTKPGDCWAFTYFRLSREFKNPSDKRSSALVTALEVAETDKAKDIIKEEIEGKKEGELEEIVKVAVKVPVVRLKMGEVAEATTVVVLPVSIAAEGESGVGKVPMECKSEGGFGIVVADKGWDRWVVLPRWVPLLGIGSGVAVSFSNAKVLPWRVNRTYVNEPVLVVIDRKRKQVEFDDGFYLVAGSGGDDGGLKVEKGSILKETGVAETIGTVVIVVRPPNYEVDDQLSDEDWD</sequence>
<keyword evidence="6" id="KW-1185">Reference proteome</keyword>
<feature type="compositionally biased region" description="Low complexity" evidence="2">
    <location>
        <begin position="57"/>
        <end position="74"/>
    </location>
</feature>
<protein>
    <submittedName>
        <fullName evidence="7">Rubisco accumulation factor 1.1, chloroplastic</fullName>
    </submittedName>
</protein>
<dbReference type="PANTHER" id="PTHR35299">
    <property type="entry name" value="RUBISCO ACCUMULATION FACTOR 1"/>
    <property type="match status" value="1"/>
</dbReference>
<name>A0A9R0JGN0_SPIOL</name>
<proteinExistence type="predicted"/>
<gene>
    <name evidence="7" type="primary">LOC110804821</name>
</gene>
<evidence type="ECO:0000259" key="5">
    <source>
        <dbReference type="Pfam" id="PF18579"/>
    </source>
</evidence>
<evidence type="ECO:0000313" key="7">
    <source>
        <dbReference type="RefSeq" id="XP_021866119.2"/>
    </source>
</evidence>
<feature type="compositionally biased region" description="Polar residues" evidence="2">
    <location>
        <begin position="37"/>
        <end position="46"/>
    </location>
</feature>
<dbReference type="Proteomes" id="UP000813463">
    <property type="component" value="Chromosome 4"/>
</dbReference>
<evidence type="ECO:0000259" key="3">
    <source>
        <dbReference type="Pfam" id="PF18087"/>
    </source>
</evidence>
<dbReference type="InterPro" id="IPR037494">
    <property type="entry name" value="RAF1"/>
</dbReference>
<dbReference type="InterPro" id="IPR040781">
    <property type="entry name" value="Raf1_HTH"/>
</dbReference>
<dbReference type="PANTHER" id="PTHR35299:SF3">
    <property type="entry name" value="RUBISCO ACCUMULATION FACTOR 1.2, CHLOROPLASTIC"/>
    <property type="match status" value="1"/>
</dbReference>
<evidence type="ECO:0000259" key="4">
    <source>
        <dbReference type="Pfam" id="PF18578"/>
    </source>
</evidence>
<accession>A0A9R0JGN0</accession>
<dbReference type="GO" id="GO:0110102">
    <property type="term" value="P:ribulose bisphosphate carboxylase complex assembly"/>
    <property type="evidence" value="ECO:0007669"/>
    <property type="project" value="UniProtKB-ARBA"/>
</dbReference>
<dbReference type="KEGG" id="soe:110804821"/>
<feature type="domain" description="Rubisco accumulation factor 1 C-terminal" evidence="3">
    <location>
        <begin position="301"/>
        <end position="454"/>
    </location>
</feature>
<dbReference type="InterPro" id="IPR041358">
    <property type="entry name" value="Raf1_N"/>
</dbReference>
<dbReference type="AlphaFoldDB" id="A0A9R0JGN0"/>
<dbReference type="Pfam" id="PF18579">
    <property type="entry name" value="Raf1_HTH"/>
    <property type="match status" value="1"/>
</dbReference>
<dbReference type="RefSeq" id="XP_021866119.2">
    <property type="nucleotide sequence ID" value="XM_022010427.2"/>
</dbReference>
<feature type="region of interest" description="Disordered" evidence="2">
    <location>
        <begin position="27"/>
        <end position="94"/>
    </location>
</feature>
<keyword evidence="1" id="KW-0143">Chaperone</keyword>
<dbReference type="GeneID" id="110804821"/>
<reference evidence="6" key="1">
    <citation type="journal article" date="2021" name="Nat. Commun.">
        <title>Genomic analyses provide insights into spinach domestication and the genetic basis of agronomic traits.</title>
        <authorList>
            <person name="Cai X."/>
            <person name="Sun X."/>
            <person name="Xu C."/>
            <person name="Sun H."/>
            <person name="Wang X."/>
            <person name="Ge C."/>
            <person name="Zhang Z."/>
            <person name="Wang Q."/>
            <person name="Fei Z."/>
            <person name="Jiao C."/>
            <person name="Wang Q."/>
        </authorList>
    </citation>
    <scope>NUCLEOTIDE SEQUENCE [LARGE SCALE GENOMIC DNA]</scope>
    <source>
        <strain evidence="6">cv. Varoflay</strain>
    </source>
</reference>
<dbReference type="InterPro" id="IPR040858">
    <property type="entry name" value="Raf1_C"/>
</dbReference>
<dbReference type="Pfam" id="PF18087">
    <property type="entry name" value="RuBisCo_chap_C"/>
    <property type="match status" value="1"/>
</dbReference>
<dbReference type="GO" id="GO:0009507">
    <property type="term" value="C:chloroplast"/>
    <property type="evidence" value="ECO:0007669"/>
    <property type="project" value="TreeGrafter"/>
</dbReference>
<feature type="domain" description="Rubisco accumulation factor 1 alpha-helical" evidence="4">
    <location>
        <begin position="174"/>
        <end position="282"/>
    </location>
</feature>
<organism evidence="6 7">
    <name type="scientific">Spinacia oleracea</name>
    <name type="common">Spinach</name>
    <dbReference type="NCBI Taxonomy" id="3562"/>
    <lineage>
        <taxon>Eukaryota</taxon>
        <taxon>Viridiplantae</taxon>
        <taxon>Streptophyta</taxon>
        <taxon>Embryophyta</taxon>
        <taxon>Tracheophyta</taxon>
        <taxon>Spermatophyta</taxon>
        <taxon>Magnoliopsida</taxon>
        <taxon>eudicotyledons</taxon>
        <taxon>Gunneridae</taxon>
        <taxon>Pentapetalae</taxon>
        <taxon>Caryophyllales</taxon>
        <taxon>Chenopodiaceae</taxon>
        <taxon>Chenopodioideae</taxon>
        <taxon>Anserineae</taxon>
        <taxon>Spinacia</taxon>
    </lineage>
</organism>
<evidence type="ECO:0000256" key="1">
    <source>
        <dbReference type="ARBA" id="ARBA00023186"/>
    </source>
</evidence>
<evidence type="ECO:0000313" key="6">
    <source>
        <dbReference type="Proteomes" id="UP000813463"/>
    </source>
</evidence>
<reference evidence="7" key="2">
    <citation type="submission" date="2025-08" db="UniProtKB">
        <authorList>
            <consortium name="RefSeq"/>
        </authorList>
    </citation>
    <scope>IDENTIFICATION</scope>
    <source>
        <tissue evidence="7">Leaf</tissue>
    </source>
</reference>
<feature type="domain" description="Rubisco accumulation factor 1 helix turn helix" evidence="5">
    <location>
        <begin position="103"/>
        <end position="161"/>
    </location>
</feature>